<dbReference type="AlphaFoldDB" id="A0A8X6GVJ5"/>
<dbReference type="Proteomes" id="UP000887116">
    <property type="component" value="Unassembled WGS sequence"/>
</dbReference>
<proteinExistence type="predicted"/>
<name>A0A8X6GVJ5_TRICU</name>
<reference evidence="1" key="1">
    <citation type="submission" date="2020-07" db="EMBL/GenBank/DDBJ databases">
        <title>Multicomponent nature underlies the extraordinary mechanical properties of spider dragline silk.</title>
        <authorList>
            <person name="Kono N."/>
            <person name="Nakamura H."/>
            <person name="Mori M."/>
            <person name="Yoshida Y."/>
            <person name="Ohtoshi R."/>
            <person name="Malay A.D."/>
            <person name="Moran D.A.P."/>
            <person name="Tomita M."/>
            <person name="Numata K."/>
            <person name="Arakawa K."/>
        </authorList>
    </citation>
    <scope>NUCLEOTIDE SEQUENCE</scope>
</reference>
<protein>
    <submittedName>
        <fullName evidence="1">Uncharacterized protein</fullName>
    </submittedName>
</protein>
<accession>A0A8X6GVJ5</accession>
<organism evidence="1 2">
    <name type="scientific">Trichonephila clavata</name>
    <name type="common">Joro spider</name>
    <name type="synonym">Nephila clavata</name>
    <dbReference type="NCBI Taxonomy" id="2740835"/>
    <lineage>
        <taxon>Eukaryota</taxon>
        <taxon>Metazoa</taxon>
        <taxon>Ecdysozoa</taxon>
        <taxon>Arthropoda</taxon>
        <taxon>Chelicerata</taxon>
        <taxon>Arachnida</taxon>
        <taxon>Araneae</taxon>
        <taxon>Araneomorphae</taxon>
        <taxon>Entelegynae</taxon>
        <taxon>Araneoidea</taxon>
        <taxon>Nephilidae</taxon>
        <taxon>Trichonephila</taxon>
    </lineage>
</organism>
<dbReference type="EMBL" id="BMAO01036617">
    <property type="protein sequence ID" value="GFR12043.1"/>
    <property type="molecule type" value="Genomic_DNA"/>
</dbReference>
<evidence type="ECO:0000313" key="1">
    <source>
        <dbReference type="EMBL" id="GFR12043.1"/>
    </source>
</evidence>
<sequence length="92" mass="10289">MGFRRVYCHFECDSPSKGSMSNANAMGLSSRPFKSWSLCQSNHQLCQYLSETHTQPPNNWIRIPLAYLLHVIGAHTFKYGSIKDSGTVPSAP</sequence>
<keyword evidence="2" id="KW-1185">Reference proteome</keyword>
<comment type="caution">
    <text evidence="1">The sequence shown here is derived from an EMBL/GenBank/DDBJ whole genome shotgun (WGS) entry which is preliminary data.</text>
</comment>
<gene>
    <name evidence="1" type="ORF">TNCT_192861</name>
</gene>
<evidence type="ECO:0000313" key="2">
    <source>
        <dbReference type="Proteomes" id="UP000887116"/>
    </source>
</evidence>